<keyword evidence="2" id="KW-0472">Membrane</keyword>
<name>A0A1A8XKM3_9RHOO</name>
<dbReference type="Gene3D" id="3.40.50.1820">
    <property type="entry name" value="alpha/beta hydrolase"/>
    <property type="match status" value="1"/>
</dbReference>
<proteinExistence type="predicted"/>
<accession>A0A1A8XKM3</accession>
<keyword evidence="2" id="KW-1133">Transmembrane helix</keyword>
<feature type="transmembrane region" description="Helical" evidence="2">
    <location>
        <begin position="197"/>
        <end position="214"/>
    </location>
</feature>
<sequence>MSVPEALWIALGLLSAATLIMLLVHRLIRAGLAAPRVGGQGVPDGLPWREVRIPAVRGKTLFGWFIPAEKAVSGGTPALAILHGWGGNAEMMLPLAMPLHTAGYALFFFDARSHGRSDGDTFTSLPRFAEDLSSAVDWLQAQAEVDAQRVAVIAHSVGAGAALLLASRRRDLAAVVSLAAFAHPAAMMRRWLAAKRISYWPLGAYILFYVQRVIGHRFDAIAPRHTIRSIVCPVLLAHGTNDVTVPVSEARDIYANRRDDRVRLLLMPGSHDEYSEIEQHIGTVVEFLDGAISRGEGI</sequence>
<dbReference type="AlphaFoldDB" id="A0A1A8XKM3"/>
<dbReference type="PANTHER" id="PTHR22946:SF9">
    <property type="entry name" value="POLYKETIDE TRANSFERASE AF380"/>
    <property type="match status" value="1"/>
</dbReference>
<keyword evidence="2" id="KW-0812">Transmembrane</keyword>
<reference evidence="4 5" key="1">
    <citation type="submission" date="2016-06" db="EMBL/GenBank/DDBJ databases">
        <authorList>
            <person name="Kjaerup R.B."/>
            <person name="Dalgaard T.S."/>
            <person name="Juul-Madsen H.R."/>
        </authorList>
    </citation>
    <scope>NUCLEOTIDE SEQUENCE [LARGE SCALE GENOMIC DNA]</scope>
    <source>
        <strain evidence="4">2</strain>
    </source>
</reference>
<evidence type="ECO:0000313" key="5">
    <source>
        <dbReference type="Proteomes" id="UP000199600"/>
    </source>
</evidence>
<dbReference type="SUPFAM" id="SSF53474">
    <property type="entry name" value="alpha/beta-Hydrolases"/>
    <property type="match status" value="1"/>
</dbReference>
<dbReference type="PANTHER" id="PTHR22946">
    <property type="entry name" value="DIENELACTONE HYDROLASE DOMAIN-CONTAINING PROTEIN-RELATED"/>
    <property type="match status" value="1"/>
</dbReference>
<dbReference type="Proteomes" id="UP000199600">
    <property type="component" value="Unassembled WGS sequence"/>
</dbReference>
<evidence type="ECO:0000259" key="3">
    <source>
        <dbReference type="Pfam" id="PF12146"/>
    </source>
</evidence>
<keyword evidence="1" id="KW-0378">Hydrolase</keyword>
<protein>
    <submittedName>
        <fullName evidence="4">Prolyl oligopeptidase family protein</fullName>
    </submittedName>
</protein>
<dbReference type="InterPro" id="IPR029058">
    <property type="entry name" value="AB_hydrolase_fold"/>
</dbReference>
<evidence type="ECO:0000256" key="2">
    <source>
        <dbReference type="SAM" id="Phobius"/>
    </source>
</evidence>
<dbReference type="GO" id="GO:0052689">
    <property type="term" value="F:carboxylic ester hydrolase activity"/>
    <property type="evidence" value="ECO:0007669"/>
    <property type="project" value="UniProtKB-ARBA"/>
</dbReference>
<dbReference type="EMBL" id="FLQY01000035">
    <property type="protein sequence ID" value="SBT04493.1"/>
    <property type="molecule type" value="Genomic_DNA"/>
</dbReference>
<organism evidence="4 5">
    <name type="scientific">Candidatus Propionivibrio aalborgensis</name>
    <dbReference type="NCBI Taxonomy" id="1860101"/>
    <lineage>
        <taxon>Bacteria</taxon>
        <taxon>Pseudomonadati</taxon>
        <taxon>Pseudomonadota</taxon>
        <taxon>Betaproteobacteria</taxon>
        <taxon>Rhodocyclales</taxon>
        <taxon>Rhodocyclaceae</taxon>
        <taxon>Propionivibrio</taxon>
    </lineage>
</organism>
<feature type="transmembrane region" description="Helical" evidence="2">
    <location>
        <begin position="6"/>
        <end position="24"/>
    </location>
</feature>
<evidence type="ECO:0000256" key="1">
    <source>
        <dbReference type="ARBA" id="ARBA00022801"/>
    </source>
</evidence>
<dbReference type="InterPro" id="IPR050261">
    <property type="entry name" value="FrsA_esterase"/>
</dbReference>
<dbReference type="InterPro" id="IPR022742">
    <property type="entry name" value="Hydrolase_4"/>
</dbReference>
<dbReference type="RefSeq" id="WP_245664126.1">
    <property type="nucleotide sequence ID" value="NZ_FLQY01000035.1"/>
</dbReference>
<gene>
    <name evidence="4" type="ORF">PROAA_130017</name>
</gene>
<dbReference type="Pfam" id="PF12146">
    <property type="entry name" value="Hydrolase_4"/>
    <property type="match status" value="1"/>
</dbReference>
<keyword evidence="5" id="KW-1185">Reference proteome</keyword>
<evidence type="ECO:0000313" key="4">
    <source>
        <dbReference type="EMBL" id="SBT04493.1"/>
    </source>
</evidence>
<feature type="domain" description="Serine aminopeptidase S33" evidence="3">
    <location>
        <begin position="78"/>
        <end position="194"/>
    </location>
</feature>